<dbReference type="Proteomes" id="UP000290013">
    <property type="component" value="Chromosome"/>
</dbReference>
<proteinExistence type="predicted"/>
<protein>
    <submittedName>
        <fullName evidence="1">Uncharacterized protein</fullName>
    </submittedName>
</protein>
<sequence length="131" mass="14966">MKLFASNKSDSIKIDAFHTNAEKCLEKGGSYCDTCNKELWADFKNGIAQFRIELFKSIKLPKNAKQGENRVRVIIGTSNSIEKFEILKFTDINTKNAIEKAFEQHELNTRTSAKIYGIPVNQQFEISIFVK</sequence>
<name>A0A4U8WCP9_9FLAO</name>
<accession>A0A4U8WCP9</accession>
<evidence type="ECO:0000313" key="2">
    <source>
        <dbReference type="Proteomes" id="UP000290013"/>
    </source>
</evidence>
<gene>
    <name evidence="1" type="ORF">NCTC12078_01331</name>
</gene>
<dbReference type="KEGG" id="ctai:NCTC12078_01331"/>
<reference evidence="1 2" key="1">
    <citation type="submission" date="2019-02" db="EMBL/GenBank/DDBJ databases">
        <authorList>
            <consortium name="Pathogen Informatics"/>
        </authorList>
    </citation>
    <scope>NUCLEOTIDE SEQUENCE [LARGE SCALE GENOMIC DNA]</scope>
    <source>
        <strain evidence="1 2">3012STDY6944375</strain>
    </source>
</reference>
<dbReference type="AlphaFoldDB" id="A0A4U8WCP9"/>
<evidence type="ECO:0000313" key="1">
    <source>
        <dbReference type="EMBL" id="VFB03326.1"/>
    </source>
</evidence>
<organism evidence="1 2">
    <name type="scientific">Chryseobacterium taihuense</name>
    <dbReference type="NCBI Taxonomy" id="1141221"/>
    <lineage>
        <taxon>Bacteria</taxon>
        <taxon>Pseudomonadati</taxon>
        <taxon>Bacteroidota</taxon>
        <taxon>Flavobacteriia</taxon>
        <taxon>Flavobacteriales</taxon>
        <taxon>Weeksellaceae</taxon>
        <taxon>Chryseobacterium group</taxon>
        <taxon>Chryseobacterium</taxon>
    </lineage>
</organism>
<dbReference type="RefSeq" id="WP_130913972.1">
    <property type="nucleotide sequence ID" value="NZ_LR215974.1"/>
</dbReference>
<dbReference type="EMBL" id="LR215974">
    <property type="protein sequence ID" value="VFB03326.1"/>
    <property type="molecule type" value="Genomic_DNA"/>
</dbReference>